<reference evidence="1 2" key="1">
    <citation type="journal article" date="2017" name="Sci. Rep.">
        <title>Revealing the Saline Adaptation Strategies of the Halophilic Bacterium Halomonas beimenensis through High-throughput Omics and Transposon Mutagenesis Approaches.</title>
        <authorList>
            <person name="Chen Y.H."/>
            <person name="Lin S.S."/>
            <person name="Shyu Y.T."/>
        </authorList>
    </citation>
    <scope>NUCLEOTIDE SEQUENCE [LARGE SCALE GENOMIC DNA]</scope>
    <source>
        <strain evidence="1 2">NTU-111</strain>
    </source>
</reference>
<protein>
    <submittedName>
        <fullName evidence="1">Uncharacterized protein</fullName>
    </submittedName>
</protein>
<dbReference type="EMBL" id="CP021435">
    <property type="protein sequence ID" value="ATJ82009.1"/>
    <property type="molecule type" value="Genomic_DNA"/>
</dbReference>
<proteinExistence type="predicted"/>
<accession>A0A291P568</accession>
<keyword evidence="2" id="KW-1185">Reference proteome</keyword>
<organism evidence="1 2">
    <name type="scientific">Halomonas beimenensis</name>
    <dbReference type="NCBI Taxonomy" id="475662"/>
    <lineage>
        <taxon>Bacteria</taxon>
        <taxon>Pseudomonadati</taxon>
        <taxon>Pseudomonadota</taxon>
        <taxon>Gammaproteobacteria</taxon>
        <taxon>Oceanospirillales</taxon>
        <taxon>Halomonadaceae</taxon>
        <taxon>Halomonas</taxon>
    </lineage>
</organism>
<dbReference type="Proteomes" id="UP000219993">
    <property type="component" value="Chromosome"/>
</dbReference>
<dbReference type="AlphaFoldDB" id="A0A291P568"/>
<evidence type="ECO:0000313" key="1">
    <source>
        <dbReference type="EMBL" id="ATJ82009.1"/>
    </source>
</evidence>
<evidence type="ECO:0000313" key="2">
    <source>
        <dbReference type="Proteomes" id="UP000219993"/>
    </source>
</evidence>
<dbReference type="KEGG" id="hbe:BEI_1022"/>
<name>A0A291P568_9GAMM</name>
<gene>
    <name evidence="1" type="ORF">BEI_1022</name>
</gene>
<sequence length="38" mass="4167">MDQHTPTSYEQLGRRVQQQLEAATYPAAVPGDPDPAAR</sequence>